<dbReference type="InterPro" id="IPR013656">
    <property type="entry name" value="PAS_4"/>
</dbReference>
<dbReference type="Proteomes" id="UP000030848">
    <property type="component" value="Unassembled WGS sequence"/>
</dbReference>
<dbReference type="InterPro" id="IPR011712">
    <property type="entry name" value="Sig_transdc_His_kin_sub3_dim/P"/>
</dbReference>
<dbReference type="Gene3D" id="3.30.450.20">
    <property type="entry name" value="PAS domain"/>
    <property type="match status" value="1"/>
</dbReference>
<dbReference type="SUPFAM" id="SSF55781">
    <property type="entry name" value="GAF domain-like"/>
    <property type="match status" value="1"/>
</dbReference>
<name>A0A837DA27_9PSEU</name>
<reference evidence="6 7" key="1">
    <citation type="submission" date="2014-10" db="EMBL/GenBank/DDBJ databases">
        <title>Genome sequence of Micropolyspora internatus JCM3315.</title>
        <authorList>
            <person name="Shin S.-K."/>
            <person name="Yi H."/>
        </authorList>
    </citation>
    <scope>NUCLEOTIDE SEQUENCE [LARGE SCALE GENOMIC DNA]</scope>
    <source>
        <strain evidence="6 7">JCM 3315</strain>
    </source>
</reference>
<dbReference type="Pfam" id="PF08448">
    <property type="entry name" value="PAS_4"/>
    <property type="match status" value="1"/>
</dbReference>
<dbReference type="InterPro" id="IPR005467">
    <property type="entry name" value="His_kinase_dom"/>
</dbReference>
<keyword evidence="2 6" id="KW-0418">Kinase</keyword>
<dbReference type="InterPro" id="IPR050482">
    <property type="entry name" value="Sensor_HK_TwoCompSys"/>
</dbReference>
<dbReference type="EC" id="2.7.13.3" evidence="6"/>
<dbReference type="EMBL" id="JRZE01000003">
    <property type="protein sequence ID" value="KHF44055.1"/>
    <property type="molecule type" value="Genomic_DNA"/>
</dbReference>
<dbReference type="Pfam" id="PF13185">
    <property type="entry name" value="GAF_2"/>
    <property type="match status" value="1"/>
</dbReference>
<dbReference type="OrthoDB" id="227596at2"/>
<evidence type="ECO:0000256" key="1">
    <source>
        <dbReference type="ARBA" id="ARBA00022679"/>
    </source>
</evidence>
<dbReference type="PROSITE" id="PS50109">
    <property type="entry name" value="HIS_KIN"/>
    <property type="match status" value="1"/>
</dbReference>
<dbReference type="Gene3D" id="3.30.450.40">
    <property type="match status" value="1"/>
</dbReference>
<dbReference type="GO" id="GO:0046983">
    <property type="term" value="F:protein dimerization activity"/>
    <property type="evidence" value="ECO:0007669"/>
    <property type="project" value="InterPro"/>
</dbReference>
<evidence type="ECO:0000259" key="4">
    <source>
        <dbReference type="PROSITE" id="PS50109"/>
    </source>
</evidence>
<feature type="domain" description="PAS" evidence="5">
    <location>
        <begin position="16"/>
        <end position="60"/>
    </location>
</feature>
<sequence>MPDPSGTERTAASTFPPERWAELAEDAPDGLAVLDPAGRFLHINRVGRELCGGTADSLIGAPAPFLPVKSCDTEPPGLLDDDFAEHVTTWSPTPGVHREFAYRLTPLSSDPSFSVVAFRDVTDERHRQRRVAAIARTAAKLASDRSLTGILDALASEVLKTDALAGVQILTREESGGGLRIIGSAGFRHRPDFFDRLVEVCERGGTLLMLEAIETRKPVIVPNRWELIRNDPTWEPLHDYLSELKWGSFASIPLIIRGHAAGVLNAFFAVGQSVGQRTMEFLTAMADQAAIAVDYAKFMQHARDVARRDERQRLARDLHDSIVQQVFSISMQAKSMQVLAQRDESVSAQSVRRIADEISLLSQTVLTDLRAMVHELRPAPSAELGGLEEAVRALVDSTTNRTGLRFSLMIGRGIEHIKGELAEDAYRTVSEAIHNVVKHADASRVVVRLAIRGDRLEATVSDDGRGIDAAKGNTDRSGPAHGYGLATMRERAQRWGGTLTVRPRRPTGTIVRLSMPMTGESPLTAGRLLTIGTTDRTPVPERPERPR</sequence>
<dbReference type="InterPro" id="IPR036890">
    <property type="entry name" value="HATPase_C_sf"/>
</dbReference>
<keyword evidence="3" id="KW-0902">Two-component regulatory system</keyword>
<dbReference type="InterPro" id="IPR000014">
    <property type="entry name" value="PAS"/>
</dbReference>
<protein>
    <submittedName>
        <fullName evidence="6">Histidine kinase</fullName>
        <ecNumber evidence="6">2.7.13.3</ecNumber>
    </submittedName>
</protein>
<dbReference type="Gene3D" id="1.20.5.1930">
    <property type="match status" value="1"/>
</dbReference>
<evidence type="ECO:0000259" key="5">
    <source>
        <dbReference type="PROSITE" id="PS50112"/>
    </source>
</evidence>
<dbReference type="PANTHER" id="PTHR24421:SF61">
    <property type="entry name" value="OXYGEN SENSOR HISTIDINE KINASE NREB"/>
    <property type="match status" value="1"/>
</dbReference>
<dbReference type="PANTHER" id="PTHR24421">
    <property type="entry name" value="NITRATE/NITRITE SENSOR PROTEIN NARX-RELATED"/>
    <property type="match status" value="1"/>
</dbReference>
<dbReference type="InterPro" id="IPR035965">
    <property type="entry name" value="PAS-like_dom_sf"/>
</dbReference>
<evidence type="ECO:0000256" key="3">
    <source>
        <dbReference type="ARBA" id="ARBA00023012"/>
    </source>
</evidence>
<comment type="caution">
    <text evidence="6">The sequence shown here is derived from an EMBL/GenBank/DDBJ whole genome shotgun (WGS) entry which is preliminary data.</text>
</comment>
<dbReference type="PROSITE" id="PS50112">
    <property type="entry name" value="PAS"/>
    <property type="match status" value="1"/>
</dbReference>
<dbReference type="NCBIfam" id="TIGR00229">
    <property type="entry name" value="sensory_box"/>
    <property type="match status" value="1"/>
</dbReference>
<dbReference type="CDD" id="cd16917">
    <property type="entry name" value="HATPase_UhpB-NarQ-NarX-like"/>
    <property type="match status" value="1"/>
</dbReference>
<evidence type="ECO:0000256" key="2">
    <source>
        <dbReference type="ARBA" id="ARBA00022777"/>
    </source>
</evidence>
<evidence type="ECO:0000313" key="7">
    <source>
        <dbReference type="Proteomes" id="UP000030848"/>
    </source>
</evidence>
<dbReference type="GO" id="GO:0000155">
    <property type="term" value="F:phosphorelay sensor kinase activity"/>
    <property type="evidence" value="ECO:0007669"/>
    <property type="project" value="InterPro"/>
</dbReference>
<dbReference type="Pfam" id="PF07730">
    <property type="entry name" value="HisKA_3"/>
    <property type="match status" value="1"/>
</dbReference>
<dbReference type="SMART" id="SM00387">
    <property type="entry name" value="HATPase_c"/>
    <property type="match status" value="1"/>
</dbReference>
<keyword evidence="1 6" id="KW-0808">Transferase</keyword>
<dbReference type="AlphaFoldDB" id="A0A837DA27"/>
<organism evidence="6 7">
    <name type="scientific">Saccharomonospora viridis</name>
    <dbReference type="NCBI Taxonomy" id="1852"/>
    <lineage>
        <taxon>Bacteria</taxon>
        <taxon>Bacillati</taxon>
        <taxon>Actinomycetota</taxon>
        <taxon>Actinomycetes</taxon>
        <taxon>Pseudonocardiales</taxon>
        <taxon>Pseudonocardiaceae</taxon>
        <taxon>Saccharomonospora</taxon>
    </lineage>
</organism>
<dbReference type="InterPro" id="IPR003018">
    <property type="entry name" value="GAF"/>
</dbReference>
<feature type="domain" description="Histidine kinase" evidence="4">
    <location>
        <begin position="427"/>
        <end position="519"/>
    </location>
</feature>
<dbReference type="InterPro" id="IPR029016">
    <property type="entry name" value="GAF-like_dom_sf"/>
</dbReference>
<dbReference type="RefSeq" id="WP_037308846.1">
    <property type="nucleotide sequence ID" value="NZ_FOWS01000004.1"/>
</dbReference>
<gene>
    <name evidence="6" type="ORF">MINT15_09370</name>
</gene>
<dbReference type="SUPFAM" id="SSF55874">
    <property type="entry name" value="ATPase domain of HSP90 chaperone/DNA topoisomerase II/histidine kinase"/>
    <property type="match status" value="1"/>
</dbReference>
<accession>A0A837DA27</accession>
<dbReference type="Pfam" id="PF02518">
    <property type="entry name" value="HATPase_c"/>
    <property type="match status" value="1"/>
</dbReference>
<dbReference type="InterPro" id="IPR003594">
    <property type="entry name" value="HATPase_dom"/>
</dbReference>
<dbReference type="Gene3D" id="3.30.565.10">
    <property type="entry name" value="Histidine kinase-like ATPase, C-terminal domain"/>
    <property type="match status" value="1"/>
</dbReference>
<dbReference type="SUPFAM" id="SSF55785">
    <property type="entry name" value="PYP-like sensor domain (PAS domain)"/>
    <property type="match status" value="1"/>
</dbReference>
<proteinExistence type="predicted"/>
<dbReference type="GO" id="GO:0016020">
    <property type="term" value="C:membrane"/>
    <property type="evidence" value="ECO:0007669"/>
    <property type="project" value="InterPro"/>
</dbReference>
<evidence type="ECO:0000313" key="6">
    <source>
        <dbReference type="EMBL" id="KHF44055.1"/>
    </source>
</evidence>